<proteinExistence type="predicted"/>
<reference evidence="2 3" key="1">
    <citation type="journal article" date="2018" name="Gigascience">
        <title>Genomes of trombidid mites reveal novel predicted allergens and laterally-transferred genes associated with secondary metabolism.</title>
        <authorList>
            <person name="Dong X."/>
            <person name="Chaisiri K."/>
            <person name="Xia D."/>
            <person name="Armstrong S.D."/>
            <person name="Fang Y."/>
            <person name="Donnelly M.J."/>
            <person name="Kadowaki T."/>
            <person name="McGarry J.W."/>
            <person name="Darby A.C."/>
            <person name="Makepeace B.L."/>
        </authorList>
    </citation>
    <scope>NUCLEOTIDE SEQUENCE [LARGE SCALE GENOMIC DNA]</scope>
    <source>
        <strain evidence="2">UoL-UT</strain>
    </source>
</reference>
<comment type="caution">
    <text evidence="2">The sequence shown here is derived from an EMBL/GenBank/DDBJ whole genome shotgun (WGS) entry which is preliminary data.</text>
</comment>
<dbReference type="Gene3D" id="3.80.10.10">
    <property type="entry name" value="Ribonuclease Inhibitor"/>
    <property type="match status" value="1"/>
</dbReference>
<dbReference type="InterPro" id="IPR001810">
    <property type="entry name" value="F-box_dom"/>
</dbReference>
<dbReference type="AlphaFoldDB" id="A0A443S9J4"/>
<dbReference type="Proteomes" id="UP000288716">
    <property type="component" value="Unassembled WGS sequence"/>
</dbReference>
<feature type="domain" description="F-box" evidence="1">
    <location>
        <begin position="13"/>
        <end position="53"/>
    </location>
</feature>
<dbReference type="Gene3D" id="1.20.1280.50">
    <property type="match status" value="1"/>
</dbReference>
<feature type="non-terminal residue" evidence="2">
    <location>
        <position position="276"/>
    </location>
</feature>
<protein>
    <recommendedName>
        <fullName evidence="1">F-box domain-containing protein</fullName>
    </recommendedName>
</protein>
<dbReference type="SUPFAM" id="SSF81383">
    <property type="entry name" value="F-box domain"/>
    <property type="match status" value="1"/>
</dbReference>
<dbReference type="Pfam" id="PF00646">
    <property type="entry name" value="F-box"/>
    <property type="match status" value="1"/>
</dbReference>
<dbReference type="CDD" id="cd09917">
    <property type="entry name" value="F-box_SF"/>
    <property type="match status" value="1"/>
</dbReference>
<dbReference type="SMART" id="SM00256">
    <property type="entry name" value="FBOX"/>
    <property type="match status" value="1"/>
</dbReference>
<keyword evidence="3" id="KW-1185">Reference proteome</keyword>
<name>A0A443S9J4_9ACAR</name>
<dbReference type="SUPFAM" id="SSF52047">
    <property type="entry name" value="RNI-like"/>
    <property type="match status" value="1"/>
</dbReference>
<gene>
    <name evidence="2" type="ORF">B4U80_14872</name>
</gene>
<evidence type="ECO:0000313" key="3">
    <source>
        <dbReference type="Proteomes" id="UP000288716"/>
    </source>
</evidence>
<evidence type="ECO:0000259" key="1">
    <source>
        <dbReference type="SMART" id="SM00256"/>
    </source>
</evidence>
<dbReference type="EMBL" id="NCKV01005422">
    <property type="protein sequence ID" value="RWS24075.1"/>
    <property type="molecule type" value="Genomic_DNA"/>
</dbReference>
<sequence length="276" mass="32812">MSTTEEPSYAEKLNPEIWLSIFSKMDLNERIICTQVCTQWRNMALLDVKKVLFVEKDYEEDEKEFINRKPLLRVNNLQHVAAVAKLFANAENVAFVGFQEPKYSADISENTVLKEMLMKISNAFNNLKRFKISSCSWNFEVTQLLLNKHRNIEKLTIQKCYVEEELDFFLCENFHKIHSFVFKAISEFTDGEDRFKKLSKQKLRRFHYSSYETDAQLVNLLVKTGAETLEILTLPEIYWVESLTSLHKFTKLKDLRLYFHMISENWWQYIVFPNLE</sequence>
<dbReference type="InterPro" id="IPR032675">
    <property type="entry name" value="LRR_dom_sf"/>
</dbReference>
<dbReference type="InterPro" id="IPR036047">
    <property type="entry name" value="F-box-like_dom_sf"/>
</dbReference>
<evidence type="ECO:0000313" key="2">
    <source>
        <dbReference type="EMBL" id="RWS24075.1"/>
    </source>
</evidence>
<organism evidence="2 3">
    <name type="scientific">Leptotrombidium deliense</name>
    <dbReference type="NCBI Taxonomy" id="299467"/>
    <lineage>
        <taxon>Eukaryota</taxon>
        <taxon>Metazoa</taxon>
        <taxon>Ecdysozoa</taxon>
        <taxon>Arthropoda</taxon>
        <taxon>Chelicerata</taxon>
        <taxon>Arachnida</taxon>
        <taxon>Acari</taxon>
        <taxon>Acariformes</taxon>
        <taxon>Trombidiformes</taxon>
        <taxon>Prostigmata</taxon>
        <taxon>Anystina</taxon>
        <taxon>Parasitengona</taxon>
        <taxon>Trombiculoidea</taxon>
        <taxon>Trombiculidae</taxon>
        <taxon>Leptotrombidium</taxon>
    </lineage>
</organism>
<accession>A0A443S9J4</accession>
<dbReference type="VEuPathDB" id="VectorBase:LDEU007965"/>